<reference evidence="2" key="1">
    <citation type="submission" date="2016-10" db="EMBL/GenBank/DDBJ databases">
        <authorList>
            <person name="Varghese N."/>
            <person name="Submissions S."/>
        </authorList>
    </citation>
    <scope>NUCLEOTIDE SEQUENCE [LARGE SCALE GENOMIC DNA]</scope>
    <source>
        <strain evidence="2">DS-12</strain>
    </source>
</reference>
<keyword evidence="2" id="KW-1185">Reference proteome</keyword>
<sequence>TAIIDVPASVVNQFENIYNDIVNEQITVGGATYNSFEEYLTTIANDAINIGGSAFIDVTGTGTAADPYQVSIKEGAANSMLITNAAGNVEWASLSTIVKANETITTIVNNNDGTYTYTNEAGATAIIDVPASVVNQFENIYNDIVNEQITVGGATYNSFEEYLTTIANDAINIGGSAFIDVTGTGTAADPYQVSIKEGAANSMLITNAAGNVEWVSLSTIVKANETITTIVNNNDGTYTYTNEAGATAIIDVPESVVNQFENIYNDIVNEQITVGGATYNSFEEYLTTIANDAINIGGSAFIDVTGTGTAADPYQVSIKEGAANSMLITNAAGNVEWASLSTIVKANETITTIVNNNDGTYTYTNEAGATAIIDVPASVVNQFENIYNDIVNEQITVDGATYNSFEEYLTTIANDAVNIGGSAFIDVTGTGTAADPYQVSIKEGAANSMLITNAAGNVEWASLSTIVKANETITTIVNNNDGTYTYTNEAGATAIIDVPASVVNQFENIYNDIVNEQITVGGATYNTFEEYLTTIANDAINIGGSAFIDVTGTGTAADPYQVSIKEGAANSMLITNAAGNVEWASLSSIVKANETLTVLSYNNATNELTYTDEKGTASVINLNEGSVSYDGATNTLTHTNAAGVSTNIAMNNSALSYDAANETLVFTDNKGVSNTIDLGALVAANETLTVLSYNNATNELTYTDEKGTASVINLNEGSVSYDGATNTLTHTNAAGVTTNIAMNNSALSYDAANETLVFTDNKGVSNTIDLGALVAANETLTVLSYNNATNELTYTDEKGTASVINLNEGSVSYDGATNTLTHTNAAGVTTNIAMNNSALSYDAANETLVFTDNKGVSNTIDLGALVAANETLTVLSYNNATNELTYTDEKGTASVINLNEGSVSYDGTTNTLTHTNAAGVSTNIAMNNSALSYDAANETLVFTDNKGVSNTIDLGALVAANTTNTLRLVNNELTSTVNGVASTVTITDANIVSGKNITGTGITVGNGNGSALKDVTLAITPGTANQVLVTNTSGNGTTWVDQSVISPTTTNILTSNGNTITSNVNGVSDAAAIINSVANSLDVDNKLITTVNGVPGTGVDLTPAIQANQNNTVVAQGTGITVTPSTSGKTTTYTVAANPAEITLNGDVTGTANATKVVKIQGTSVSATAPSAAGQALVYNSTSNQWEPGTPKIDAGNVTDRKDLTATAGDNSITVTNGTGTTLVNTQLHVTNNGITTAKLADNAVTTGKIINGTVLAEDLNPSIAGDGLVLNTANNRLDVKAESGVEIHDDKVKLGGNLTRTTTITQNGNPFTIATGGSDLNITGLDKTKVQATVNTGTGVTDYLLAVGADDKVKALKAAMPKFFYMPSVLVPTAESQVGQTGVTFNNATRTGTIDLYSIYVAQFGSPVMSSAGAAPLPVLPAGELGFHVTYATSNVFTINSITAAGLMTYTVSSTADISNGSFINIVFSVNED</sequence>
<proteinExistence type="predicted"/>
<organism evidence="1 2">
    <name type="scientific">Paenimyroides ummariense</name>
    <dbReference type="NCBI Taxonomy" id="913024"/>
    <lineage>
        <taxon>Bacteria</taxon>
        <taxon>Pseudomonadati</taxon>
        <taxon>Bacteroidota</taxon>
        <taxon>Flavobacteriia</taxon>
        <taxon>Flavobacteriales</taxon>
        <taxon>Flavobacteriaceae</taxon>
        <taxon>Paenimyroides</taxon>
    </lineage>
</organism>
<gene>
    <name evidence="1" type="ORF">SAMN05421741_1061</name>
</gene>
<name>A0A1I4ZAT1_9FLAO</name>
<feature type="non-terminal residue" evidence="1">
    <location>
        <position position="1"/>
    </location>
</feature>
<protein>
    <submittedName>
        <fullName evidence="1">Uncharacterized protein</fullName>
    </submittedName>
</protein>
<accession>A0A1I4ZAT1</accession>
<evidence type="ECO:0000313" key="1">
    <source>
        <dbReference type="EMBL" id="SFN47384.1"/>
    </source>
</evidence>
<dbReference type="STRING" id="913024.SAMN05421741_1061"/>
<dbReference type="EMBL" id="FOVI01000006">
    <property type="protein sequence ID" value="SFN47384.1"/>
    <property type="molecule type" value="Genomic_DNA"/>
</dbReference>
<dbReference type="RefSeq" id="WP_091520565.1">
    <property type="nucleotide sequence ID" value="NZ_FOVI01000006.1"/>
</dbReference>
<dbReference type="Proteomes" id="UP000199036">
    <property type="component" value="Unassembled WGS sequence"/>
</dbReference>
<evidence type="ECO:0000313" key="2">
    <source>
        <dbReference type="Proteomes" id="UP000199036"/>
    </source>
</evidence>